<accession>A0ABU1NLQ7</accession>
<evidence type="ECO:0000313" key="6">
    <source>
        <dbReference type="Proteomes" id="UP001184230"/>
    </source>
</evidence>
<dbReference type="SUPFAM" id="SSF52540">
    <property type="entry name" value="P-loop containing nucleoside triphosphate hydrolases"/>
    <property type="match status" value="1"/>
</dbReference>
<dbReference type="EMBL" id="JAVDRF010000016">
    <property type="protein sequence ID" value="MDR6539408.1"/>
    <property type="molecule type" value="Genomic_DNA"/>
</dbReference>
<evidence type="ECO:0000256" key="3">
    <source>
        <dbReference type="ARBA" id="ARBA00023163"/>
    </source>
</evidence>
<dbReference type="Pfam" id="PF13401">
    <property type="entry name" value="AAA_22"/>
    <property type="match status" value="1"/>
</dbReference>
<keyword evidence="2" id="KW-0238">DNA-binding</keyword>
<dbReference type="Gene3D" id="1.10.10.10">
    <property type="entry name" value="Winged helix-like DNA-binding domain superfamily/Winged helix DNA-binding domain"/>
    <property type="match status" value="1"/>
</dbReference>
<sequence length="890" mass="98849">MQSASLARAKIQTPRFRSGLIERSELEEQLGDALTSRRLVLLVAPAGYGKTAALSRQLQRLPPGCAVAWLTADEEDDLHRFLYHLIEALEPLDPPWRLAPEALLERVAQGRLREAASAVLSAIEATETCGGGVIVLDDLHAVSDPRVFEFLGHVLEGLPQNWTLVIASRVEPPLALGRWRARREVAEFDETALGFSRKEVQALWRHATGREDPEQAQRLHDRTQGWAAGLCLSLETSERAAAKAPTGVWHNRRHLFEYLASEVFEDLPSELQEFLLRCSPLSELTVARCVQISGNPRAARLLENIERRRLFISVLDSDELTLRLHDLFRDFLEERLRRRHPDEVPALLRRAAQGEADPVRRTHIYLRAGAWDEAQQSLAGATADMLADDKRSQVLRVIEQFPPEIQAHSPLLAYARGLCTWPLYRYGVVRSAMADAAAGFDALGRHEDAQRARATEALALLFCEQMEDARRLSRAVRAQPMDHEAEVLSELFDFWYEGHHGPLNGPADHLGRVIDLLMQGGSVELWSRCITRVALFISRPGVTTQLQRMVNGARAIAGDGHWSLQIAANVTEAWLHLWQGRIAELEATFQSVEEDSQWLGQSAGLRIRLLAVKVLYQAACGNTDAVHATRDAIVAHVSLLNRSESLPLLYYVALVMASAAIEDWPTVRMYLPELHLQLGRETPSMQGLIRAFEAQLALHEGRLGEALAALRELTAESASLDTMYLDATVRTQLALAELAQGSPAAAWESLEPLIERVVTSGNVGQVLVVGVRVLSRLSLAAWDGAASSEGLAVLRQWVETARQLEAGTHERPEVPAANDAGLSGRELEVLALLADNQSNKLIARALDLSPHTVKRHVARILDRLDLSSRMQAADWYRSRFTDQHKPPSQG</sequence>
<evidence type="ECO:0000256" key="2">
    <source>
        <dbReference type="ARBA" id="ARBA00023125"/>
    </source>
</evidence>
<keyword evidence="1" id="KW-0805">Transcription regulation</keyword>
<dbReference type="PROSITE" id="PS50043">
    <property type="entry name" value="HTH_LUXR_2"/>
    <property type="match status" value="1"/>
</dbReference>
<dbReference type="Pfam" id="PF00196">
    <property type="entry name" value="GerE"/>
    <property type="match status" value="1"/>
</dbReference>
<dbReference type="Pfam" id="PF25873">
    <property type="entry name" value="WHD_MalT"/>
    <property type="match status" value="1"/>
</dbReference>
<evidence type="ECO:0000313" key="5">
    <source>
        <dbReference type="EMBL" id="MDR6539408.1"/>
    </source>
</evidence>
<protein>
    <submittedName>
        <fullName evidence="5">LuxR family maltose regulon positive regulatory protein</fullName>
    </submittedName>
</protein>
<dbReference type="InterPro" id="IPR016032">
    <property type="entry name" value="Sig_transdc_resp-reg_C-effctor"/>
</dbReference>
<dbReference type="Gene3D" id="3.40.50.300">
    <property type="entry name" value="P-loop containing nucleotide triphosphate hydrolases"/>
    <property type="match status" value="1"/>
</dbReference>
<comment type="caution">
    <text evidence="5">The sequence shown here is derived from an EMBL/GenBank/DDBJ whole genome shotgun (WGS) entry which is preliminary data.</text>
</comment>
<dbReference type="InterPro" id="IPR049945">
    <property type="entry name" value="AAA_22"/>
</dbReference>
<dbReference type="RefSeq" id="WP_309907071.1">
    <property type="nucleotide sequence ID" value="NZ_JAVDRF010000016.1"/>
</dbReference>
<dbReference type="InterPro" id="IPR036388">
    <property type="entry name" value="WH-like_DNA-bd_sf"/>
</dbReference>
<dbReference type="Proteomes" id="UP001184230">
    <property type="component" value="Unassembled WGS sequence"/>
</dbReference>
<dbReference type="PANTHER" id="PTHR44688">
    <property type="entry name" value="DNA-BINDING TRANSCRIPTIONAL ACTIVATOR DEVR_DOSR"/>
    <property type="match status" value="1"/>
</dbReference>
<name>A0ABU1NLQ7_9BURK</name>
<keyword evidence="6" id="KW-1185">Reference proteome</keyword>
<organism evidence="5 6">
    <name type="scientific">Variovorax soli</name>
    <dbReference type="NCBI Taxonomy" id="376815"/>
    <lineage>
        <taxon>Bacteria</taxon>
        <taxon>Pseudomonadati</taxon>
        <taxon>Pseudomonadota</taxon>
        <taxon>Betaproteobacteria</taxon>
        <taxon>Burkholderiales</taxon>
        <taxon>Comamonadaceae</taxon>
        <taxon>Variovorax</taxon>
    </lineage>
</organism>
<dbReference type="PRINTS" id="PR00038">
    <property type="entry name" value="HTHLUXR"/>
</dbReference>
<gene>
    <name evidence="5" type="ORF">J2739_005204</name>
</gene>
<dbReference type="InterPro" id="IPR059106">
    <property type="entry name" value="WHD_MalT"/>
</dbReference>
<dbReference type="PANTHER" id="PTHR44688:SF16">
    <property type="entry name" value="DNA-BINDING TRANSCRIPTIONAL ACTIVATOR DEVR_DOSR"/>
    <property type="match status" value="1"/>
</dbReference>
<evidence type="ECO:0000256" key="1">
    <source>
        <dbReference type="ARBA" id="ARBA00023015"/>
    </source>
</evidence>
<dbReference type="CDD" id="cd06170">
    <property type="entry name" value="LuxR_C_like"/>
    <property type="match status" value="1"/>
</dbReference>
<feature type="domain" description="HTH luxR-type" evidence="4">
    <location>
        <begin position="815"/>
        <end position="880"/>
    </location>
</feature>
<evidence type="ECO:0000259" key="4">
    <source>
        <dbReference type="PROSITE" id="PS50043"/>
    </source>
</evidence>
<dbReference type="InterPro" id="IPR000792">
    <property type="entry name" value="Tscrpt_reg_LuxR_C"/>
</dbReference>
<dbReference type="InterPro" id="IPR027417">
    <property type="entry name" value="P-loop_NTPase"/>
</dbReference>
<proteinExistence type="predicted"/>
<dbReference type="SUPFAM" id="SSF46894">
    <property type="entry name" value="C-terminal effector domain of the bipartite response regulators"/>
    <property type="match status" value="1"/>
</dbReference>
<reference evidence="5 6" key="1">
    <citation type="submission" date="2023-07" db="EMBL/GenBank/DDBJ databases">
        <title>Sorghum-associated microbial communities from plants grown in Nebraska, USA.</title>
        <authorList>
            <person name="Schachtman D."/>
        </authorList>
    </citation>
    <scope>NUCLEOTIDE SEQUENCE [LARGE SCALE GENOMIC DNA]</scope>
    <source>
        <strain evidence="5 6">DS1781</strain>
    </source>
</reference>
<keyword evidence="3" id="KW-0804">Transcription</keyword>
<dbReference type="SMART" id="SM00421">
    <property type="entry name" value="HTH_LUXR"/>
    <property type="match status" value="1"/>
</dbReference>